<proteinExistence type="predicted"/>
<reference evidence="3" key="1">
    <citation type="submission" date="2016-03" db="EMBL/GenBank/DDBJ databases">
        <authorList>
            <person name="Devillers Hugo."/>
        </authorList>
    </citation>
    <scope>NUCLEOTIDE SEQUENCE [LARGE SCALE GENOMIC DNA]</scope>
</reference>
<dbReference type="EMBL" id="LT598446">
    <property type="protein sequence ID" value="SCU86107.1"/>
    <property type="molecule type" value="Genomic_DNA"/>
</dbReference>
<feature type="compositionally biased region" description="Polar residues" evidence="1">
    <location>
        <begin position="283"/>
        <end position="295"/>
    </location>
</feature>
<accession>A0A1G4J860</accession>
<keyword evidence="3" id="KW-1185">Reference proteome</keyword>
<name>A0A1G4J860_9SACH</name>
<feature type="region of interest" description="Disordered" evidence="1">
    <location>
        <begin position="263"/>
        <end position="295"/>
    </location>
</feature>
<evidence type="ECO:0000313" key="2">
    <source>
        <dbReference type="EMBL" id="SCU86107.1"/>
    </source>
</evidence>
<evidence type="ECO:0000256" key="1">
    <source>
        <dbReference type="SAM" id="MobiDB-lite"/>
    </source>
</evidence>
<feature type="compositionally biased region" description="Low complexity" evidence="1">
    <location>
        <begin position="123"/>
        <end position="137"/>
    </location>
</feature>
<dbReference type="Proteomes" id="UP000189911">
    <property type="component" value="Chromosome C"/>
</dbReference>
<organism evidence="2 3">
    <name type="scientific">Lachancea nothofagi CBS 11611</name>
    <dbReference type="NCBI Taxonomy" id="1266666"/>
    <lineage>
        <taxon>Eukaryota</taxon>
        <taxon>Fungi</taxon>
        <taxon>Dikarya</taxon>
        <taxon>Ascomycota</taxon>
        <taxon>Saccharomycotina</taxon>
        <taxon>Saccharomycetes</taxon>
        <taxon>Saccharomycetales</taxon>
        <taxon>Saccharomycetaceae</taxon>
        <taxon>Lachancea</taxon>
    </lineage>
</organism>
<feature type="region of interest" description="Disordered" evidence="1">
    <location>
        <begin position="77"/>
        <end position="101"/>
    </location>
</feature>
<evidence type="ECO:0000313" key="3">
    <source>
        <dbReference type="Proteomes" id="UP000189911"/>
    </source>
</evidence>
<gene>
    <name evidence="2" type="ORF">LANO_0C06744G</name>
</gene>
<protein>
    <submittedName>
        <fullName evidence="2">LANO_0C06744g1_1</fullName>
    </submittedName>
</protein>
<feature type="region of interest" description="Disordered" evidence="1">
    <location>
        <begin position="118"/>
        <end position="152"/>
    </location>
</feature>
<sequence>MAHVEEYSASRLKRLLDENMDGCGSRPRGKSRLAKALRMNKSGSQGLVGSVSPNNAPLSVTPSMSSVLSQVKSYRSARTGSSGDSFACGSGSYGSSSGSRSSWEWNYELSASVPLIRQDSLDDWPPSSSSSPAPSLPMQEHPLGDPLQYCDPLDDTQAKLASEPRLRLVNPQDLDLAEEYMVSDILQLYQPVYQRAKVNYIHKQQPTSGPRRTSVDLTIDTKTNVGTAQVLDTNATTSGNRIRSSVMLCDSEQVELENWPRQQSHELHAQPKPAPPTPVEAAPNTTTSAPNRRIRQQTFNPNFLKLYAMETTSKARNLIPDLNVDEQVLRKLDFKDIWNLEIPAASQTHNVSAHGIKLALITRKKLWSEMMCEPRLDLHGDNAPWNLKFIVSPTDLHDSGPVAPSLVRVNSALKPWTSLSSKMMLRPSGKLQLARARPGVPTRELQYVVKGWCDSRFTGE</sequence>
<dbReference type="AlphaFoldDB" id="A0A1G4J860"/>
<dbReference type="OrthoDB" id="4088353at2759"/>
<feature type="compositionally biased region" description="Low complexity" evidence="1">
    <location>
        <begin position="89"/>
        <end position="101"/>
    </location>
</feature>